<comment type="caution">
    <text evidence="3">The sequence shown here is derived from an EMBL/GenBank/DDBJ whole genome shotgun (WGS) entry which is preliminary data.</text>
</comment>
<organism evidence="3 4">
    <name type="scientific">Massilia eburnea</name>
    <dbReference type="NCBI Taxonomy" id="1776165"/>
    <lineage>
        <taxon>Bacteria</taxon>
        <taxon>Pseudomonadati</taxon>
        <taxon>Pseudomonadota</taxon>
        <taxon>Betaproteobacteria</taxon>
        <taxon>Burkholderiales</taxon>
        <taxon>Oxalobacteraceae</taxon>
        <taxon>Telluria group</taxon>
        <taxon>Massilia</taxon>
    </lineage>
</organism>
<dbReference type="Gene3D" id="3.40.50.2300">
    <property type="match status" value="1"/>
</dbReference>
<keyword evidence="4" id="KW-1185">Reference proteome</keyword>
<name>A0A6L6QG51_9BURK</name>
<dbReference type="AlphaFoldDB" id="A0A6L6QG51"/>
<evidence type="ECO:0000259" key="2">
    <source>
        <dbReference type="SMART" id="SM00226"/>
    </source>
</evidence>
<gene>
    <name evidence="3" type="ORF">GM658_10900</name>
</gene>
<dbReference type="CDD" id="cd16345">
    <property type="entry name" value="LMWP_ArsC"/>
    <property type="match status" value="1"/>
</dbReference>
<dbReference type="GO" id="GO:0046685">
    <property type="term" value="P:response to arsenic-containing substance"/>
    <property type="evidence" value="ECO:0007669"/>
    <property type="project" value="UniProtKB-KW"/>
</dbReference>
<reference evidence="3 4" key="1">
    <citation type="submission" date="2019-11" db="EMBL/GenBank/DDBJ databases">
        <title>Type strains purchased from KCTC, JCM and DSMZ.</title>
        <authorList>
            <person name="Lu H."/>
        </authorList>
    </citation>
    <scope>NUCLEOTIDE SEQUENCE [LARGE SCALE GENOMIC DNA]</scope>
    <source>
        <strain evidence="3 4">JCM 31587</strain>
    </source>
</reference>
<dbReference type="PANTHER" id="PTHR43428">
    <property type="entry name" value="ARSENATE REDUCTASE"/>
    <property type="match status" value="1"/>
</dbReference>
<dbReference type="SMART" id="SM00226">
    <property type="entry name" value="LMWPc"/>
    <property type="match status" value="1"/>
</dbReference>
<evidence type="ECO:0000256" key="1">
    <source>
        <dbReference type="ARBA" id="ARBA00022849"/>
    </source>
</evidence>
<dbReference type="Proteomes" id="UP000472320">
    <property type="component" value="Unassembled WGS sequence"/>
</dbReference>
<evidence type="ECO:0000313" key="3">
    <source>
        <dbReference type="EMBL" id="MTW11111.1"/>
    </source>
</evidence>
<accession>A0A6L6QG51</accession>
<dbReference type="InterPro" id="IPR036196">
    <property type="entry name" value="Ptyr_pPase_sf"/>
</dbReference>
<protein>
    <submittedName>
        <fullName evidence="3">Arsenate reductase ArsC</fullName>
    </submittedName>
</protein>
<proteinExistence type="predicted"/>
<keyword evidence="1" id="KW-0059">Arsenical resistance</keyword>
<dbReference type="InterPro" id="IPR023485">
    <property type="entry name" value="Ptyr_pPase"/>
</dbReference>
<sequence length="158" mass="17403">MFLCTENSARSLIAEALLNTAGAGRFRAFSAGSAPAGEVNPFTLEQIRLIGYAPEYLRSKSWSEYSTPGAPEMDFVITVCNTAGGEVPPRWPGQPVTANWDFRDPAATRGSDREIRSEYSATCREIRARVEIFRNLPTDALDEMALQRKIARIAGVMN</sequence>
<dbReference type="PANTHER" id="PTHR43428:SF1">
    <property type="entry name" value="ARSENATE REDUCTASE"/>
    <property type="match status" value="1"/>
</dbReference>
<dbReference type="SUPFAM" id="SSF52788">
    <property type="entry name" value="Phosphotyrosine protein phosphatases I"/>
    <property type="match status" value="1"/>
</dbReference>
<dbReference type="Pfam" id="PF01451">
    <property type="entry name" value="LMWPc"/>
    <property type="match status" value="1"/>
</dbReference>
<evidence type="ECO:0000313" key="4">
    <source>
        <dbReference type="Proteomes" id="UP000472320"/>
    </source>
</evidence>
<feature type="domain" description="Phosphotyrosine protein phosphatase I" evidence="2">
    <location>
        <begin position="1"/>
        <end position="136"/>
    </location>
</feature>
<dbReference type="OrthoDB" id="9793058at2"/>
<dbReference type="EMBL" id="WNKX01000007">
    <property type="protein sequence ID" value="MTW11111.1"/>
    <property type="molecule type" value="Genomic_DNA"/>
</dbReference>